<evidence type="ECO:0000256" key="2">
    <source>
        <dbReference type="ARBA" id="ARBA00023136"/>
    </source>
</evidence>
<feature type="transmembrane region" description="Helical" evidence="3">
    <location>
        <begin position="311"/>
        <end position="333"/>
    </location>
</feature>
<protein>
    <submittedName>
        <fullName evidence="4">Spore germination protein</fullName>
    </submittedName>
</protein>
<dbReference type="PANTHER" id="PTHR22550">
    <property type="entry name" value="SPORE GERMINATION PROTEIN"/>
    <property type="match status" value="1"/>
</dbReference>
<feature type="transmembrane region" description="Helical" evidence="3">
    <location>
        <begin position="436"/>
        <end position="463"/>
    </location>
</feature>
<keyword evidence="3" id="KW-1133">Transmembrane helix</keyword>
<dbReference type="EMBL" id="JBJIAA010000019">
    <property type="protein sequence ID" value="MFL0252689.1"/>
    <property type="molecule type" value="Genomic_DNA"/>
</dbReference>
<evidence type="ECO:0000256" key="1">
    <source>
        <dbReference type="ARBA" id="ARBA00005278"/>
    </source>
</evidence>
<dbReference type="PIRSF" id="PIRSF005690">
    <property type="entry name" value="GerBA"/>
    <property type="match status" value="1"/>
</dbReference>
<comment type="similarity">
    <text evidence="1">Belongs to the GerABKA family.</text>
</comment>
<dbReference type="Pfam" id="PF03323">
    <property type="entry name" value="GerA"/>
    <property type="match status" value="1"/>
</dbReference>
<evidence type="ECO:0000256" key="3">
    <source>
        <dbReference type="SAM" id="Phobius"/>
    </source>
</evidence>
<keyword evidence="5" id="KW-1185">Reference proteome</keyword>
<evidence type="ECO:0000313" key="4">
    <source>
        <dbReference type="EMBL" id="MFL0252689.1"/>
    </source>
</evidence>
<dbReference type="PANTHER" id="PTHR22550:SF5">
    <property type="entry name" value="LEUCINE ZIPPER PROTEIN 4"/>
    <property type="match status" value="1"/>
</dbReference>
<gene>
    <name evidence="4" type="ORF">ACJDT4_19935</name>
</gene>
<organism evidence="4 5">
    <name type="scientific">Clostridium neuense</name>
    <dbReference type="NCBI Taxonomy" id="1728934"/>
    <lineage>
        <taxon>Bacteria</taxon>
        <taxon>Bacillati</taxon>
        <taxon>Bacillota</taxon>
        <taxon>Clostridia</taxon>
        <taxon>Eubacteriales</taxon>
        <taxon>Clostridiaceae</taxon>
        <taxon>Clostridium</taxon>
    </lineage>
</organism>
<comment type="caution">
    <text evidence="4">The sequence shown here is derived from an EMBL/GenBank/DDBJ whole genome shotgun (WGS) entry which is preliminary data.</text>
</comment>
<accession>A0ABW8TNV0</accession>
<reference evidence="4 5" key="1">
    <citation type="submission" date="2024-11" db="EMBL/GenBank/DDBJ databases">
        <authorList>
            <person name="Heng Y.C."/>
            <person name="Lim A.C.H."/>
            <person name="Lee J.K.Y."/>
            <person name="Kittelmann S."/>
        </authorList>
    </citation>
    <scope>NUCLEOTIDE SEQUENCE [LARGE SCALE GENOMIC DNA]</scope>
    <source>
        <strain evidence="4 5">WILCCON 0114</strain>
    </source>
</reference>
<proteinExistence type="inferred from homology"/>
<evidence type="ECO:0000313" key="5">
    <source>
        <dbReference type="Proteomes" id="UP001623592"/>
    </source>
</evidence>
<keyword evidence="3" id="KW-0812">Transmembrane</keyword>
<dbReference type="Proteomes" id="UP001623592">
    <property type="component" value="Unassembled WGS sequence"/>
</dbReference>
<sequence>MFKFIKNVFKSHKTHEVKQSSQSDEKKISASLKKNKNYISHEFENCSDVEIREIKIANDPKYTAMIVYIDNMTNSSTIENSIIRKLTLRYERNTYELGSVEYCKYLLGISDSLIYTSMEATINSILNGNIAIFIDGLRVSLTIDIKKPPGRGVEEPTSESVIRGPREGFTESLATNLVLIRKRLKNVNLKTESFTLGRETKTNVTIVYLSNIAKKKNVDELKKRLKKIDIDAVIVNNYIKEYIEDDPLFSIPTIYATERPDVVVSKILSGRIAVITDGTPLALTLPAIFEEFLMSNEDFYLNFITATVIRWLRYLSFLISLALPGFYVAITTFHQELIPTPLLVSFVKARSSVPYPALLECFLLLTVYEILREAALRMPKSVSQAISIVGALVLGQSAVEAGLVSTPMVIVVATTAIAAFTIPSTDMYEALLVPRFILLFLGGTLGLLGLICGIIVFMIRLIALRSFGVPYMEPLAPIVKSQLPDIIMRRPMWNKLKRNWFITGKASTKRKTRSYINPVVEDIKKLLRKFKNGE</sequence>
<dbReference type="InterPro" id="IPR004995">
    <property type="entry name" value="Spore_Ger"/>
</dbReference>
<dbReference type="InterPro" id="IPR050768">
    <property type="entry name" value="UPF0353/GerABKA_families"/>
</dbReference>
<dbReference type="RefSeq" id="WP_406789346.1">
    <property type="nucleotide sequence ID" value="NZ_JBJIAA010000019.1"/>
</dbReference>
<keyword evidence="2 3" id="KW-0472">Membrane</keyword>
<feature type="transmembrane region" description="Helical" evidence="3">
    <location>
        <begin position="401"/>
        <end position="424"/>
    </location>
</feature>
<name>A0ABW8TNV0_9CLOT</name>